<name>A0A8S2YWT7_9BILA</name>
<evidence type="ECO:0000313" key="3">
    <source>
        <dbReference type="Proteomes" id="UP000676336"/>
    </source>
</evidence>
<dbReference type="EMBL" id="CAJOBI010101015">
    <property type="protein sequence ID" value="CAF4587841.1"/>
    <property type="molecule type" value="Genomic_DNA"/>
</dbReference>
<protein>
    <submittedName>
        <fullName evidence="1">Uncharacterized protein</fullName>
    </submittedName>
</protein>
<comment type="caution">
    <text evidence="1">The sequence shown here is derived from an EMBL/GenBank/DDBJ whole genome shotgun (WGS) entry which is preliminary data.</text>
</comment>
<reference evidence="1" key="1">
    <citation type="submission" date="2021-02" db="EMBL/GenBank/DDBJ databases">
        <authorList>
            <person name="Nowell W R."/>
        </authorList>
    </citation>
    <scope>NUCLEOTIDE SEQUENCE</scope>
</reference>
<dbReference type="Proteomes" id="UP000681967">
    <property type="component" value="Unassembled WGS sequence"/>
</dbReference>
<proteinExistence type="predicted"/>
<evidence type="ECO:0000313" key="1">
    <source>
        <dbReference type="EMBL" id="CAF4587841.1"/>
    </source>
</evidence>
<dbReference type="AlphaFoldDB" id="A0A8S2YWT7"/>
<dbReference type="EMBL" id="CAJOBH010122424">
    <property type="protein sequence ID" value="CAF4717955.1"/>
    <property type="molecule type" value="Genomic_DNA"/>
</dbReference>
<sequence length="32" mass="3767">VLFIDFDDDDNVEDGDDNEDKWAFNIGDELFE</sequence>
<accession>A0A8S2YWT7</accession>
<feature type="non-terminal residue" evidence="1">
    <location>
        <position position="1"/>
    </location>
</feature>
<organism evidence="1 3">
    <name type="scientific">Rotaria magnacalcarata</name>
    <dbReference type="NCBI Taxonomy" id="392030"/>
    <lineage>
        <taxon>Eukaryota</taxon>
        <taxon>Metazoa</taxon>
        <taxon>Spiralia</taxon>
        <taxon>Gnathifera</taxon>
        <taxon>Rotifera</taxon>
        <taxon>Eurotatoria</taxon>
        <taxon>Bdelloidea</taxon>
        <taxon>Philodinida</taxon>
        <taxon>Philodinidae</taxon>
        <taxon>Rotaria</taxon>
    </lineage>
</organism>
<gene>
    <name evidence="2" type="ORF">BYL167_LOCUS44756</name>
    <name evidence="1" type="ORF">SMN809_LOCUS38553</name>
</gene>
<dbReference type="Proteomes" id="UP000676336">
    <property type="component" value="Unassembled WGS sequence"/>
</dbReference>
<evidence type="ECO:0000313" key="2">
    <source>
        <dbReference type="EMBL" id="CAF4717955.1"/>
    </source>
</evidence>